<feature type="region of interest" description="Disordered" evidence="1">
    <location>
        <begin position="47"/>
        <end position="78"/>
    </location>
</feature>
<evidence type="ECO:0000256" key="1">
    <source>
        <dbReference type="SAM" id="MobiDB-lite"/>
    </source>
</evidence>
<organism evidence="2 3">
    <name type="scientific">Streptomyces microflavus</name>
    <name type="common">Streptomyces lipmanii</name>
    <dbReference type="NCBI Taxonomy" id="1919"/>
    <lineage>
        <taxon>Bacteria</taxon>
        <taxon>Bacillati</taxon>
        <taxon>Actinomycetota</taxon>
        <taxon>Actinomycetes</taxon>
        <taxon>Kitasatosporales</taxon>
        <taxon>Streptomycetaceae</taxon>
        <taxon>Streptomyces</taxon>
    </lineage>
</organism>
<sequence length="164" mass="16376">MRLDVGVFGAEEGGGAAYGDALGGVRVLAAAVVAGARVPLGVLVGERGAEGGQDRGRGEVLGGDQLEGGGLPVPLRDQDPGDLRVLAEQRAEVLGEVVRRGRRGCGCGGRGDRHGTAPGLGGARVTTVGRQSVDRPLTGVVSSAACALTSRATRQTGFARGAQP</sequence>
<protein>
    <submittedName>
        <fullName evidence="2">Uncharacterized protein</fullName>
    </submittedName>
</protein>
<name>A0A7J0CXQ4_STRMI</name>
<gene>
    <name evidence="2" type="ORF">Smic_57240</name>
</gene>
<evidence type="ECO:0000313" key="2">
    <source>
        <dbReference type="EMBL" id="GFN07168.1"/>
    </source>
</evidence>
<accession>A0A7J0CXQ4</accession>
<feature type="compositionally biased region" description="Gly residues" evidence="1">
    <location>
        <begin position="59"/>
        <end position="71"/>
    </location>
</feature>
<comment type="caution">
    <text evidence="2">The sequence shown here is derived from an EMBL/GenBank/DDBJ whole genome shotgun (WGS) entry which is preliminary data.</text>
</comment>
<proteinExistence type="predicted"/>
<evidence type="ECO:0000313" key="3">
    <source>
        <dbReference type="Proteomes" id="UP000498740"/>
    </source>
</evidence>
<feature type="compositionally biased region" description="Basic and acidic residues" evidence="1">
    <location>
        <begin position="47"/>
        <end position="58"/>
    </location>
</feature>
<dbReference type="EMBL" id="BLWD01000001">
    <property type="protein sequence ID" value="GFN07168.1"/>
    <property type="molecule type" value="Genomic_DNA"/>
</dbReference>
<reference evidence="2 3" key="1">
    <citation type="submission" date="2020-05" db="EMBL/GenBank/DDBJ databases">
        <title>Whole genome shotgun sequence of Streptomyces microflavus NBRC 13062.</title>
        <authorList>
            <person name="Komaki H."/>
            <person name="Tamura T."/>
        </authorList>
    </citation>
    <scope>NUCLEOTIDE SEQUENCE [LARGE SCALE GENOMIC DNA]</scope>
    <source>
        <strain evidence="2 3">NBRC 13062</strain>
    </source>
</reference>
<dbReference type="AlphaFoldDB" id="A0A7J0CXQ4"/>
<dbReference type="Proteomes" id="UP000498740">
    <property type="component" value="Unassembled WGS sequence"/>
</dbReference>